<dbReference type="SUPFAM" id="SSF52200">
    <property type="entry name" value="Toll/Interleukin receptor TIR domain"/>
    <property type="match status" value="1"/>
</dbReference>
<comment type="caution">
    <text evidence="1">The sequence shown here is derived from an EMBL/GenBank/DDBJ whole genome shotgun (WGS) entry which is preliminary data.</text>
</comment>
<proteinExistence type="predicted"/>
<evidence type="ECO:0008006" key="3">
    <source>
        <dbReference type="Google" id="ProtNLM"/>
    </source>
</evidence>
<gene>
    <name evidence="1" type="ORF">SGM_2329</name>
</gene>
<dbReference type="NCBIfam" id="TIGR04276">
    <property type="entry name" value="FxsC_Cterm"/>
    <property type="match status" value="1"/>
</dbReference>
<evidence type="ECO:0000313" key="2">
    <source>
        <dbReference type="Proteomes" id="UP000003022"/>
    </source>
</evidence>
<dbReference type="Proteomes" id="UP000003022">
    <property type="component" value="Unassembled WGS sequence"/>
</dbReference>
<dbReference type="Gene3D" id="3.40.50.10140">
    <property type="entry name" value="Toll/interleukin-1 receptor homology (TIR) domain"/>
    <property type="match status" value="1"/>
</dbReference>
<name>F3NGR5_9ACTN</name>
<dbReference type="AlphaFoldDB" id="F3NGR5"/>
<dbReference type="EMBL" id="AEYX01000032">
    <property type="protein sequence ID" value="EGG47405.1"/>
    <property type="molecule type" value="Genomic_DNA"/>
</dbReference>
<sequence length="389" mass="43382">MSHFYLSHVRRVDEEWVAAFFRDLSAAVAALTGRPAETVGTRGDPQSLEVPLERLSTSTVLVPLLSPRYFSQSYCVAEWNYFQQRLDVHWSRTGRRADAVVPVVWEPDPDHVLPADQPYTPLKVPSQAYQRDGVLHLLRLRTRYQEDYTSLLTALAGRIVAHAERLPEVHGFRTAPAGVGAASTTRPGRRTVDFVMASMPVGELPAERRAHHFYGNRALDWSPYAPDDKGSLASLVTDVATALDLTPDVLALDEGTVDRVGRDPDRLVVLLVDAWVARVREKQRLFAAVDGRPTRSTTVLEPRSKDDTESAEQAAELDEAVDRMLPLLRRSFAEYQRWSLPDSDHFTSALRKALIRLQNDAMKSVEVERAPAAPATGLATFPLLGRRSS</sequence>
<dbReference type="InterPro" id="IPR035897">
    <property type="entry name" value="Toll_tir_struct_dom_sf"/>
</dbReference>
<dbReference type="RefSeq" id="WP_006140010.1">
    <property type="nucleotide sequence ID" value="NZ_AEYX01000032.1"/>
</dbReference>
<protein>
    <recommendedName>
        <fullName evidence="3">TIR domain-containing protein</fullName>
    </recommendedName>
</protein>
<evidence type="ECO:0000313" key="1">
    <source>
        <dbReference type="EMBL" id="EGG47405.1"/>
    </source>
</evidence>
<organism evidence="1 2">
    <name type="scientific">Streptomyces griseoaurantiacus M045</name>
    <dbReference type="NCBI Taxonomy" id="996637"/>
    <lineage>
        <taxon>Bacteria</taxon>
        <taxon>Bacillati</taxon>
        <taxon>Actinomycetota</taxon>
        <taxon>Actinomycetes</taxon>
        <taxon>Kitasatosporales</taxon>
        <taxon>Streptomycetaceae</taxon>
        <taxon>Streptomyces</taxon>
        <taxon>Streptomyces aurantiacus group</taxon>
    </lineage>
</organism>
<reference evidence="1 2" key="1">
    <citation type="journal article" date="2011" name="J. Bacteriol.">
        <title>Draft genome sequence of the marine bacterium Streptomyces griseoaurantiacus M045, which produces novel manumycin-type antibiotics with a pABA core component.</title>
        <authorList>
            <person name="Li F."/>
            <person name="Jiang P."/>
            <person name="Zheng H."/>
            <person name="Wang S."/>
            <person name="Zhao G."/>
            <person name="Qin S."/>
            <person name="Liu Z."/>
        </authorList>
    </citation>
    <scope>NUCLEOTIDE SEQUENCE [LARGE SCALE GENOMIC DNA]</scope>
    <source>
        <strain evidence="1 2">M045</strain>
    </source>
</reference>
<dbReference type="InterPro" id="IPR026367">
    <property type="entry name" value="FxsC_C"/>
</dbReference>
<keyword evidence="2" id="KW-1185">Reference proteome</keyword>
<dbReference type="eggNOG" id="ENOG5032R1N">
    <property type="taxonomic scope" value="Bacteria"/>
</dbReference>
<accession>F3NGR5</accession>
<dbReference type="InterPro" id="IPR047603">
    <property type="entry name" value="FxsC_N"/>
</dbReference>
<dbReference type="NCBIfam" id="NF040588">
    <property type="entry name" value="FxsC_Nterm"/>
    <property type="match status" value="1"/>
</dbReference>
<dbReference type="STRING" id="996637.SGM_2329"/>